<dbReference type="RefSeq" id="WP_136011528.1">
    <property type="nucleotide sequence ID" value="NZ_SRYZ01000091.1"/>
</dbReference>
<dbReference type="EMBL" id="SRYZ01000091">
    <property type="protein sequence ID" value="TGX97550.1"/>
    <property type="molecule type" value="Genomic_DNA"/>
</dbReference>
<dbReference type="Proteomes" id="UP000310532">
    <property type="component" value="Unassembled WGS sequence"/>
</dbReference>
<sequence>MIGFKYLFNKIQDVKLRDYLSFFPMVIAWIAKPLYRKKFQTVWLVCEEPKEARDNGYHFFKYMCLHQPQQKCIYAIKKKSVDYKRVAELGEVVEYGSMLHWIAYFLCEYNISSQKGGKPNAPICSFMELNNYFHMRNH</sequence>
<gene>
    <name evidence="1" type="ORF">E5355_18805</name>
</gene>
<evidence type="ECO:0000313" key="1">
    <source>
        <dbReference type="EMBL" id="TGX97550.1"/>
    </source>
</evidence>
<accession>A0A4S2AAM8</accession>
<organism evidence="1 2">
    <name type="scientific">Bacteroides muris</name>
    <name type="common">ex Afrizal et al. 2022</name>
    <dbReference type="NCBI Taxonomy" id="2516960"/>
    <lineage>
        <taxon>Bacteria</taxon>
        <taxon>Pseudomonadati</taxon>
        <taxon>Bacteroidota</taxon>
        <taxon>Bacteroidia</taxon>
        <taxon>Bacteroidales</taxon>
        <taxon>Bacteroidaceae</taxon>
        <taxon>Bacteroides</taxon>
    </lineage>
</organism>
<name>A0A4S2AAM8_9BACE</name>
<comment type="caution">
    <text evidence="1">The sequence shown here is derived from an EMBL/GenBank/DDBJ whole genome shotgun (WGS) entry which is preliminary data.</text>
</comment>
<proteinExistence type="predicted"/>
<evidence type="ECO:0000313" key="2">
    <source>
        <dbReference type="Proteomes" id="UP000310532"/>
    </source>
</evidence>
<dbReference type="AlphaFoldDB" id="A0A4S2AAM8"/>
<reference evidence="1 2" key="1">
    <citation type="submission" date="2019-04" db="EMBL/GenBank/DDBJ databases">
        <title>Microbes associate with the intestines of laboratory mice.</title>
        <authorList>
            <person name="Navarre W."/>
            <person name="Wong E."/>
            <person name="Huang K."/>
            <person name="Tropini C."/>
            <person name="Ng K."/>
            <person name="Yu B."/>
        </authorList>
    </citation>
    <scope>NUCLEOTIDE SEQUENCE [LARGE SCALE GENOMIC DNA]</scope>
    <source>
        <strain evidence="1 2">NM69_E16B</strain>
    </source>
</reference>
<protein>
    <submittedName>
        <fullName evidence="1">Uncharacterized protein</fullName>
    </submittedName>
</protein>
<dbReference type="InterPro" id="IPR043149">
    <property type="entry name" value="TagF_N"/>
</dbReference>
<dbReference type="Gene3D" id="3.40.50.11820">
    <property type="match status" value="1"/>
</dbReference>
<keyword evidence="2" id="KW-1185">Reference proteome</keyword>